<feature type="region of interest" description="Disordered" evidence="1">
    <location>
        <begin position="27"/>
        <end position="89"/>
    </location>
</feature>
<proteinExistence type="predicted"/>
<feature type="compositionally biased region" description="Basic and acidic residues" evidence="1">
    <location>
        <begin position="48"/>
        <end position="63"/>
    </location>
</feature>
<name>A0A7S2KD99_9STRA</name>
<accession>A0A7S2KD99</accession>
<dbReference type="EMBL" id="HBGZ01001787">
    <property type="protein sequence ID" value="CAD9573160.1"/>
    <property type="molecule type" value="Transcribed_RNA"/>
</dbReference>
<evidence type="ECO:0000256" key="1">
    <source>
        <dbReference type="SAM" id="MobiDB-lite"/>
    </source>
</evidence>
<reference evidence="2" key="1">
    <citation type="submission" date="2021-01" db="EMBL/GenBank/DDBJ databases">
        <authorList>
            <person name="Corre E."/>
            <person name="Pelletier E."/>
            <person name="Niang G."/>
            <person name="Scheremetjew M."/>
            <person name="Finn R."/>
            <person name="Kale V."/>
            <person name="Holt S."/>
            <person name="Cochrane G."/>
            <person name="Meng A."/>
            <person name="Brown T."/>
            <person name="Cohen L."/>
        </authorList>
    </citation>
    <scope>NUCLEOTIDE SEQUENCE</scope>
    <source>
        <strain evidence="2">SM1012Den-03</strain>
    </source>
</reference>
<gene>
    <name evidence="2" type="ORF">SMAR0320_LOCUS1271</name>
</gene>
<sequence>MEKEEEDFAVLVYQDTMRRRAEAAAMAEAAAAAGNSLTRPRRTSPRLMDNDGTTKSEVKEAAPKRKRARQSNATDDLNTEHIAQKQKQKGQNKKICSIDSCTNQVYYSRGVCRRHGTSYECTIAGCTNQCKKGGVCIRHDGAKKNYAAMKDARINLRMEECV</sequence>
<protein>
    <submittedName>
        <fullName evidence="2">Uncharacterized protein</fullName>
    </submittedName>
</protein>
<organism evidence="2">
    <name type="scientific">Skeletonema marinoi</name>
    <dbReference type="NCBI Taxonomy" id="267567"/>
    <lineage>
        <taxon>Eukaryota</taxon>
        <taxon>Sar</taxon>
        <taxon>Stramenopiles</taxon>
        <taxon>Ochrophyta</taxon>
        <taxon>Bacillariophyta</taxon>
        <taxon>Coscinodiscophyceae</taxon>
        <taxon>Thalassiosirophycidae</taxon>
        <taxon>Thalassiosirales</taxon>
        <taxon>Skeletonemataceae</taxon>
        <taxon>Skeletonema</taxon>
        <taxon>Skeletonema marinoi-dohrnii complex</taxon>
    </lineage>
</organism>
<dbReference type="AlphaFoldDB" id="A0A7S2KD99"/>
<evidence type="ECO:0000313" key="2">
    <source>
        <dbReference type="EMBL" id="CAD9573160.1"/>
    </source>
</evidence>